<dbReference type="InterPro" id="IPR036986">
    <property type="entry name" value="S4_RNA-bd_sf"/>
</dbReference>
<evidence type="ECO:0000256" key="5">
    <source>
        <dbReference type="SAM" id="MobiDB-lite"/>
    </source>
</evidence>
<evidence type="ECO:0000313" key="8">
    <source>
        <dbReference type="Proteomes" id="UP000705508"/>
    </source>
</evidence>
<evidence type="ECO:0000256" key="1">
    <source>
        <dbReference type="ARBA" id="ARBA00008348"/>
    </source>
</evidence>
<dbReference type="AlphaFoldDB" id="A0A938XD58"/>
<gene>
    <name evidence="7" type="ORF">H6A20_07450</name>
</gene>
<keyword evidence="3" id="KW-0694">RNA-binding</keyword>
<dbReference type="EMBL" id="JACJKS010000008">
    <property type="protein sequence ID" value="MBM6948493.1"/>
    <property type="molecule type" value="Genomic_DNA"/>
</dbReference>
<dbReference type="EC" id="5.4.99.-" evidence="4"/>
<dbReference type="SUPFAM" id="SSF55120">
    <property type="entry name" value="Pseudouridine synthase"/>
    <property type="match status" value="1"/>
</dbReference>
<dbReference type="Gene3D" id="3.10.290.10">
    <property type="entry name" value="RNA-binding S4 domain"/>
    <property type="match status" value="1"/>
</dbReference>
<keyword evidence="2 4" id="KW-0413">Isomerase</keyword>
<dbReference type="GO" id="GO:0000455">
    <property type="term" value="P:enzyme-directed rRNA pseudouridine synthesis"/>
    <property type="evidence" value="ECO:0007669"/>
    <property type="project" value="UniProtKB-ARBA"/>
</dbReference>
<sequence>MRLNKYLSSAGVCSRREADRLIESGRVRVDGVPAKQGAKVTAGQDVTVDGRPVRGGTERVVLAVYKPVGIICTEDPGTKNNIVRFLRYPVRVTYAGRLDKDSEGLLIMTNDGDLINRIMRGRNRHEKEYKVTVDREVTDAFVRKMSAGVRIRDEEKGLDAVTRPCRVWREGKYTFRIVLTQGLNRQIRRMCEACGCHVRTLKRTRIMNIELGDLRPGAYRKVEGRELEQLEVLASAPGADGAGVSQKKQDRRKEHGDKAGNSGK</sequence>
<dbReference type="FunFam" id="3.10.290.10:FF:000003">
    <property type="entry name" value="Pseudouridine synthase"/>
    <property type="match status" value="1"/>
</dbReference>
<dbReference type="PROSITE" id="PS01149">
    <property type="entry name" value="PSI_RSU"/>
    <property type="match status" value="1"/>
</dbReference>
<dbReference type="GO" id="GO:0003723">
    <property type="term" value="F:RNA binding"/>
    <property type="evidence" value="ECO:0007669"/>
    <property type="project" value="UniProtKB-KW"/>
</dbReference>
<comment type="caution">
    <text evidence="7">The sequence shown here is derived from an EMBL/GenBank/DDBJ whole genome shotgun (WGS) entry which is preliminary data.</text>
</comment>
<dbReference type="SUPFAM" id="SSF55174">
    <property type="entry name" value="Alpha-L RNA-binding motif"/>
    <property type="match status" value="1"/>
</dbReference>
<reference evidence="7" key="1">
    <citation type="submission" date="2020-08" db="EMBL/GenBank/DDBJ databases">
        <authorList>
            <person name="Cejkova D."/>
            <person name="Kubasova T."/>
            <person name="Jahodarova E."/>
            <person name="Rychlik I."/>
        </authorList>
    </citation>
    <scope>NUCLEOTIDE SEQUENCE</scope>
    <source>
        <strain evidence="7">An582</strain>
    </source>
</reference>
<dbReference type="Pfam" id="PF00849">
    <property type="entry name" value="PseudoU_synth_2"/>
    <property type="match status" value="1"/>
</dbReference>
<dbReference type="Proteomes" id="UP000705508">
    <property type="component" value="Unassembled WGS sequence"/>
</dbReference>
<reference evidence="7" key="2">
    <citation type="journal article" date="2021" name="Sci. Rep.">
        <title>The distribution of antibiotic resistance genes in chicken gut microbiota commensals.</title>
        <authorList>
            <person name="Juricova H."/>
            <person name="Matiasovicova J."/>
            <person name="Kubasova T."/>
            <person name="Cejkova D."/>
            <person name="Rychlik I."/>
        </authorList>
    </citation>
    <scope>NUCLEOTIDE SEQUENCE</scope>
    <source>
        <strain evidence="7">An582</strain>
    </source>
</reference>
<dbReference type="PROSITE" id="PS50889">
    <property type="entry name" value="S4"/>
    <property type="match status" value="1"/>
</dbReference>
<proteinExistence type="inferred from homology"/>
<feature type="compositionally biased region" description="Basic and acidic residues" evidence="5">
    <location>
        <begin position="247"/>
        <end position="258"/>
    </location>
</feature>
<dbReference type="InterPro" id="IPR020094">
    <property type="entry name" value="TruA/RsuA/RluB/E/F_N"/>
</dbReference>
<dbReference type="InterPro" id="IPR002942">
    <property type="entry name" value="S4_RNA-bd"/>
</dbReference>
<dbReference type="NCBIfam" id="TIGR00093">
    <property type="entry name" value="pseudouridine synthase"/>
    <property type="match status" value="1"/>
</dbReference>
<dbReference type="InterPro" id="IPR018496">
    <property type="entry name" value="PsdUridine_synth_RsuA/RluB_CS"/>
</dbReference>
<accession>A0A938XD58</accession>
<dbReference type="GO" id="GO:0120159">
    <property type="term" value="F:rRNA pseudouridine synthase activity"/>
    <property type="evidence" value="ECO:0007669"/>
    <property type="project" value="UniProtKB-ARBA"/>
</dbReference>
<evidence type="ECO:0000256" key="4">
    <source>
        <dbReference type="RuleBase" id="RU003887"/>
    </source>
</evidence>
<evidence type="ECO:0000259" key="6">
    <source>
        <dbReference type="SMART" id="SM00363"/>
    </source>
</evidence>
<organism evidence="7 8">
    <name type="scientific">Mordavella massiliensis</name>
    <dbReference type="NCBI Taxonomy" id="1871024"/>
    <lineage>
        <taxon>Bacteria</taxon>
        <taxon>Bacillati</taxon>
        <taxon>Bacillota</taxon>
        <taxon>Clostridia</taxon>
        <taxon>Eubacteriales</taxon>
        <taxon>Clostridiaceae</taxon>
        <taxon>Mordavella</taxon>
    </lineage>
</organism>
<dbReference type="InterPro" id="IPR050343">
    <property type="entry name" value="RsuA_PseudoU_synthase"/>
</dbReference>
<dbReference type="InterPro" id="IPR042092">
    <property type="entry name" value="PsdUridine_s_RsuA/RluB/E/F_cat"/>
</dbReference>
<evidence type="ECO:0000256" key="3">
    <source>
        <dbReference type="PROSITE-ProRule" id="PRU00182"/>
    </source>
</evidence>
<protein>
    <recommendedName>
        <fullName evidence="4">Pseudouridine synthase</fullName>
        <ecNumber evidence="4">5.4.99.-</ecNumber>
    </recommendedName>
</protein>
<evidence type="ECO:0000313" key="7">
    <source>
        <dbReference type="EMBL" id="MBM6948493.1"/>
    </source>
</evidence>
<name>A0A938XD58_9CLOT</name>
<evidence type="ECO:0000256" key="2">
    <source>
        <dbReference type="ARBA" id="ARBA00023235"/>
    </source>
</evidence>
<dbReference type="InterPro" id="IPR006145">
    <property type="entry name" value="PsdUridine_synth_RsuA/RluA"/>
</dbReference>
<dbReference type="PANTHER" id="PTHR47683">
    <property type="entry name" value="PSEUDOURIDINE SYNTHASE FAMILY PROTEIN-RELATED"/>
    <property type="match status" value="1"/>
</dbReference>
<dbReference type="Pfam" id="PF01479">
    <property type="entry name" value="S4"/>
    <property type="match status" value="1"/>
</dbReference>
<dbReference type="Gene3D" id="3.30.70.580">
    <property type="entry name" value="Pseudouridine synthase I, catalytic domain, N-terminal subdomain"/>
    <property type="match status" value="1"/>
</dbReference>
<dbReference type="FunFam" id="3.30.70.1560:FF:000002">
    <property type="entry name" value="Pseudouridine synthase"/>
    <property type="match status" value="1"/>
</dbReference>
<dbReference type="CDD" id="cd00165">
    <property type="entry name" value="S4"/>
    <property type="match status" value="1"/>
</dbReference>
<dbReference type="SMART" id="SM00363">
    <property type="entry name" value="S4"/>
    <property type="match status" value="1"/>
</dbReference>
<feature type="domain" description="RNA-binding S4" evidence="6">
    <location>
        <begin position="1"/>
        <end position="66"/>
    </location>
</feature>
<dbReference type="Gene3D" id="3.30.70.1560">
    <property type="entry name" value="Alpha-L RNA-binding motif"/>
    <property type="match status" value="1"/>
</dbReference>
<dbReference type="InterPro" id="IPR020103">
    <property type="entry name" value="PsdUridine_synth_cat_dom_sf"/>
</dbReference>
<dbReference type="InterPro" id="IPR000748">
    <property type="entry name" value="PsdUridine_synth_RsuA/RluB/E/F"/>
</dbReference>
<comment type="similarity">
    <text evidence="1 4">Belongs to the pseudouridine synthase RsuA family.</text>
</comment>
<dbReference type="PANTHER" id="PTHR47683:SF2">
    <property type="entry name" value="RNA-BINDING S4 DOMAIN-CONTAINING PROTEIN"/>
    <property type="match status" value="1"/>
</dbReference>
<feature type="region of interest" description="Disordered" evidence="5">
    <location>
        <begin position="238"/>
        <end position="264"/>
    </location>
</feature>